<proteinExistence type="predicted"/>
<dbReference type="Proteomes" id="UP000054538">
    <property type="component" value="Unassembled WGS sequence"/>
</dbReference>
<dbReference type="EMBL" id="KN825184">
    <property type="protein sequence ID" value="KIK93447.1"/>
    <property type="molecule type" value="Genomic_DNA"/>
</dbReference>
<evidence type="ECO:0000313" key="1">
    <source>
        <dbReference type="EMBL" id="KIK93447.1"/>
    </source>
</evidence>
<dbReference type="AlphaFoldDB" id="A0A0D0D909"/>
<sequence>MRHMLYTSPYSPLGLLLLRSPDYDTPVTCGFHSPPELFMRRLKYDCPSLRRSTL</sequence>
<protein>
    <submittedName>
        <fullName evidence="1">Uncharacterized protein</fullName>
    </submittedName>
</protein>
<name>A0A0D0D909_9AGAM</name>
<keyword evidence="2" id="KW-1185">Reference proteome</keyword>
<evidence type="ECO:0000313" key="2">
    <source>
        <dbReference type="Proteomes" id="UP000054538"/>
    </source>
</evidence>
<accession>A0A0D0D909</accession>
<organism evidence="1 2">
    <name type="scientific">Paxillus rubicundulus Ve08.2h10</name>
    <dbReference type="NCBI Taxonomy" id="930991"/>
    <lineage>
        <taxon>Eukaryota</taxon>
        <taxon>Fungi</taxon>
        <taxon>Dikarya</taxon>
        <taxon>Basidiomycota</taxon>
        <taxon>Agaricomycotina</taxon>
        <taxon>Agaricomycetes</taxon>
        <taxon>Agaricomycetidae</taxon>
        <taxon>Boletales</taxon>
        <taxon>Paxilineae</taxon>
        <taxon>Paxillaceae</taxon>
        <taxon>Paxillus</taxon>
    </lineage>
</organism>
<dbReference type="InParanoid" id="A0A0D0D909"/>
<dbReference type="HOGENOM" id="CLU_3051000_0_0_1"/>
<reference evidence="1 2" key="1">
    <citation type="submission" date="2014-04" db="EMBL/GenBank/DDBJ databases">
        <authorList>
            <consortium name="DOE Joint Genome Institute"/>
            <person name="Kuo A."/>
            <person name="Kohler A."/>
            <person name="Jargeat P."/>
            <person name="Nagy L.G."/>
            <person name="Floudas D."/>
            <person name="Copeland A."/>
            <person name="Barry K.W."/>
            <person name="Cichocki N."/>
            <person name="Veneault-Fourrey C."/>
            <person name="LaButti K."/>
            <person name="Lindquist E.A."/>
            <person name="Lipzen A."/>
            <person name="Lundell T."/>
            <person name="Morin E."/>
            <person name="Murat C."/>
            <person name="Sun H."/>
            <person name="Tunlid A."/>
            <person name="Henrissat B."/>
            <person name="Grigoriev I.V."/>
            <person name="Hibbett D.S."/>
            <person name="Martin F."/>
            <person name="Nordberg H.P."/>
            <person name="Cantor M.N."/>
            <person name="Hua S.X."/>
        </authorList>
    </citation>
    <scope>NUCLEOTIDE SEQUENCE [LARGE SCALE GENOMIC DNA]</scope>
    <source>
        <strain evidence="1 2">Ve08.2h10</strain>
    </source>
</reference>
<reference evidence="2" key="2">
    <citation type="submission" date="2015-01" db="EMBL/GenBank/DDBJ databases">
        <title>Evolutionary Origins and Diversification of the Mycorrhizal Mutualists.</title>
        <authorList>
            <consortium name="DOE Joint Genome Institute"/>
            <consortium name="Mycorrhizal Genomics Consortium"/>
            <person name="Kohler A."/>
            <person name="Kuo A."/>
            <person name="Nagy L.G."/>
            <person name="Floudas D."/>
            <person name="Copeland A."/>
            <person name="Barry K.W."/>
            <person name="Cichocki N."/>
            <person name="Veneault-Fourrey C."/>
            <person name="LaButti K."/>
            <person name="Lindquist E.A."/>
            <person name="Lipzen A."/>
            <person name="Lundell T."/>
            <person name="Morin E."/>
            <person name="Murat C."/>
            <person name="Riley R."/>
            <person name="Ohm R."/>
            <person name="Sun H."/>
            <person name="Tunlid A."/>
            <person name="Henrissat B."/>
            <person name="Grigoriev I.V."/>
            <person name="Hibbett D.S."/>
            <person name="Martin F."/>
        </authorList>
    </citation>
    <scope>NUCLEOTIDE SEQUENCE [LARGE SCALE GENOMIC DNA]</scope>
    <source>
        <strain evidence="2">Ve08.2h10</strain>
    </source>
</reference>
<gene>
    <name evidence="1" type="ORF">PAXRUDRAFT_514483</name>
</gene>